<dbReference type="Gene3D" id="3.50.50.60">
    <property type="entry name" value="FAD/NAD(P)-binding domain"/>
    <property type="match status" value="2"/>
</dbReference>
<dbReference type="EMBL" id="VOAH01000005">
    <property type="protein sequence ID" value="TVP40886.1"/>
    <property type="molecule type" value="Genomic_DNA"/>
</dbReference>
<keyword evidence="3" id="KW-1185">Reference proteome</keyword>
<dbReference type="InterPro" id="IPR036188">
    <property type="entry name" value="FAD/NAD-bd_sf"/>
</dbReference>
<reference evidence="2 3" key="1">
    <citation type="journal article" date="2019" name="Front. Microbiol.">
        <title>Ammonia Oxidation by the Arctic Terrestrial Thaumarchaeote Candidatus Nitrosocosmicus arcticus Is Stimulated by Increasing Temperatures.</title>
        <authorList>
            <person name="Alves R.J.E."/>
            <person name="Kerou M."/>
            <person name="Zappe A."/>
            <person name="Bittner R."/>
            <person name="Abby S.S."/>
            <person name="Schmidt H.A."/>
            <person name="Pfeifer K."/>
            <person name="Schleper C."/>
        </authorList>
    </citation>
    <scope>NUCLEOTIDE SEQUENCE [LARGE SCALE GENOMIC DNA]</scope>
    <source>
        <strain evidence="2 3">Kfb</strain>
    </source>
</reference>
<protein>
    <submittedName>
        <fullName evidence="2">Thioredoxin reductase</fullName>
    </submittedName>
</protein>
<name>A0A557SWA6_9ARCH</name>
<dbReference type="RefSeq" id="WP_186434106.1">
    <property type="nucleotide sequence ID" value="NZ_ML675581.1"/>
</dbReference>
<evidence type="ECO:0000259" key="1">
    <source>
        <dbReference type="Pfam" id="PF07992"/>
    </source>
</evidence>
<dbReference type="InterPro" id="IPR023753">
    <property type="entry name" value="FAD/NAD-binding_dom"/>
</dbReference>
<sequence>MVVCSNGNIISDPEIKDFKTRGVKIMEQRIKNLVGQNGLMEQIFFENGETISRKAGFVLLQYLQSSDFGKQLGCENDSMGGIATDTFGRTNIHGAYAAGDASKIFPYGIIYAAAEGSLAAVGVNTDLTQQDF</sequence>
<dbReference type="GO" id="GO:0016491">
    <property type="term" value="F:oxidoreductase activity"/>
    <property type="evidence" value="ECO:0007669"/>
    <property type="project" value="InterPro"/>
</dbReference>
<dbReference type="Proteomes" id="UP000315289">
    <property type="component" value="Unassembled WGS sequence"/>
</dbReference>
<proteinExistence type="predicted"/>
<organism evidence="2 3">
    <name type="scientific">Candidatus Nitrosocosmicus arcticus</name>
    <dbReference type="NCBI Taxonomy" id="2035267"/>
    <lineage>
        <taxon>Archaea</taxon>
        <taxon>Nitrososphaerota</taxon>
        <taxon>Nitrososphaeria</taxon>
        <taxon>Nitrososphaerales</taxon>
        <taxon>Nitrososphaeraceae</taxon>
        <taxon>Candidatus Nitrosocosmicus</taxon>
    </lineage>
</organism>
<comment type="caution">
    <text evidence="2">The sequence shown here is derived from an EMBL/GenBank/DDBJ whole genome shotgun (WGS) entry which is preliminary data.</text>
</comment>
<evidence type="ECO:0000313" key="2">
    <source>
        <dbReference type="EMBL" id="TVP40886.1"/>
    </source>
</evidence>
<dbReference type="AlphaFoldDB" id="A0A557SWA6"/>
<dbReference type="SUPFAM" id="SSF51905">
    <property type="entry name" value="FAD/NAD(P)-binding domain"/>
    <property type="match status" value="1"/>
</dbReference>
<evidence type="ECO:0000313" key="3">
    <source>
        <dbReference type="Proteomes" id="UP000315289"/>
    </source>
</evidence>
<accession>A0A557SWA6</accession>
<dbReference type="Pfam" id="PF07992">
    <property type="entry name" value="Pyr_redox_2"/>
    <property type="match status" value="1"/>
</dbReference>
<dbReference type="OrthoDB" id="27340at2157"/>
<gene>
    <name evidence="2" type="primary">trxB4</name>
    <name evidence="2" type="ORF">NARC_50067</name>
</gene>
<feature type="domain" description="FAD/NAD(P)-binding" evidence="1">
    <location>
        <begin position="10"/>
        <end position="102"/>
    </location>
</feature>